<accession>A0ABN0ZPJ5</accession>
<comment type="caution">
    <text evidence="1">The sequence shown here is derived from an EMBL/GenBank/DDBJ whole genome shotgun (WGS) entry which is preliminary data.</text>
</comment>
<sequence>MPAIVGAVNVVSIDTSSTFHIGDTYMMQPMSSAKTFAGGGSFNTGHNIDIEIGVSNVYIDPGFLLEGGKL</sequence>
<reference evidence="1 2" key="1">
    <citation type="journal article" date="2019" name="Int. J. Syst. Evol. Microbiol.">
        <title>The Global Catalogue of Microorganisms (GCM) 10K type strain sequencing project: providing services to taxonomists for standard genome sequencing and annotation.</title>
        <authorList>
            <consortium name="The Broad Institute Genomics Platform"/>
            <consortium name="The Broad Institute Genome Sequencing Center for Infectious Disease"/>
            <person name="Wu L."/>
            <person name="Ma J."/>
        </authorList>
    </citation>
    <scope>NUCLEOTIDE SEQUENCE [LARGE SCALE GENOMIC DNA]</scope>
    <source>
        <strain evidence="1 2">JCM 14193</strain>
    </source>
</reference>
<gene>
    <name evidence="1" type="ORF">GCM10008935_07040</name>
</gene>
<dbReference type="RefSeq" id="WP_343781840.1">
    <property type="nucleotide sequence ID" value="NZ_BAAACZ010000007.1"/>
</dbReference>
<protein>
    <recommendedName>
        <fullName evidence="3">Spore germination protein</fullName>
    </recommendedName>
</protein>
<keyword evidence="2" id="KW-1185">Reference proteome</keyword>
<proteinExistence type="predicted"/>
<organism evidence="1 2">
    <name type="scientific">Alkalibacillus silvisoli</name>
    <dbReference type="NCBI Taxonomy" id="392823"/>
    <lineage>
        <taxon>Bacteria</taxon>
        <taxon>Bacillati</taxon>
        <taxon>Bacillota</taxon>
        <taxon>Bacilli</taxon>
        <taxon>Bacillales</taxon>
        <taxon>Bacillaceae</taxon>
        <taxon>Alkalibacillus</taxon>
    </lineage>
</organism>
<dbReference type="InterPro" id="IPR019618">
    <property type="entry name" value="Spore_germination_GerPA"/>
</dbReference>
<dbReference type="Proteomes" id="UP001500740">
    <property type="component" value="Unassembled WGS sequence"/>
</dbReference>
<dbReference type="EMBL" id="BAAACZ010000007">
    <property type="protein sequence ID" value="GAA0454801.1"/>
    <property type="molecule type" value="Genomic_DNA"/>
</dbReference>
<evidence type="ECO:0000313" key="2">
    <source>
        <dbReference type="Proteomes" id="UP001500740"/>
    </source>
</evidence>
<dbReference type="PANTHER" id="PTHR37808">
    <property type="entry name" value="SPORE GERMINATION PROTEIN-LIKE PROTEIN YDZR-RELATED"/>
    <property type="match status" value="1"/>
</dbReference>
<dbReference type="PANTHER" id="PTHR37808:SF3">
    <property type="entry name" value="SPORE GERMINATION PROTEIN GERPA-RELATED"/>
    <property type="match status" value="1"/>
</dbReference>
<name>A0ABN0ZPJ5_9BACI</name>
<dbReference type="Pfam" id="PF10676">
    <property type="entry name" value="gerPA"/>
    <property type="match status" value="1"/>
</dbReference>
<evidence type="ECO:0000313" key="1">
    <source>
        <dbReference type="EMBL" id="GAA0454801.1"/>
    </source>
</evidence>
<evidence type="ECO:0008006" key="3">
    <source>
        <dbReference type="Google" id="ProtNLM"/>
    </source>
</evidence>